<dbReference type="Proteomes" id="UP000594569">
    <property type="component" value="Chromosome"/>
</dbReference>
<protein>
    <submittedName>
        <fullName evidence="1">Uncharacterized protein</fullName>
    </submittedName>
</protein>
<name>A0A0Z8FZK9_STRSU</name>
<organism evidence="1 2">
    <name type="scientific">Streptococcus suis</name>
    <dbReference type="NCBI Taxonomy" id="1307"/>
    <lineage>
        <taxon>Bacteria</taxon>
        <taxon>Bacillati</taxon>
        <taxon>Bacillota</taxon>
        <taxon>Bacilli</taxon>
        <taxon>Lactobacillales</taxon>
        <taxon>Streptococcaceae</taxon>
        <taxon>Streptococcus</taxon>
    </lineage>
</organism>
<reference evidence="1 2" key="1">
    <citation type="submission" date="2020-12" db="EMBL/GenBank/DDBJ databases">
        <title>Nonconservative transfer and diversity of a new family of integrative and conjugative elements associated with antibiotic resistance in zoonotic pathogen Streptococcus suis.</title>
        <authorList>
            <person name="Huang J."/>
        </authorList>
    </citation>
    <scope>NUCLEOTIDE SEQUENCE [LARGE SCALE GENOMIC DNA]</scope>
    <source>
        <strain evidence="1 2">YZDH1</strain>
    </source>
</reference>
<gene>
    <name evidence="1" type="ORF">I5V48_10565</name>
</gene>
<dbReference type="EMBL" id="CP065430">
    <property type="protein sequence ID" value="QPO26375.1"/>
    <property type="molecule type" value="Genomic_DNA"/>
</dbReference>
<evidence type="ECO:0000313" key="2">
    <source>
        <dbReference type="Proteomes" id="UP000594569"/>
    </source>
</evidence>
<dbReference type="RefSeq" id="WP_043024720.1">
    <property type="nucleotide sequence ID" value="NZ_CEDT01000030.1"/>
</dbReference>
<evidence type="ECO:0000313" key="1">
    <source>
        <dbReference type="EMBL" id="QPO26375.1"/>
    </source>
</evidence>
<sequence>MTKRTAIRTKRDFLEFELEGKYLKIDKLIGQRRHELERIYALKNLTTPDIDDSGASRSGTSCNTSENLAIAYASDPMILKLEEFQAAISKLLELLEPDDKKIFHLRWGEHTGYDWIQIWHIMQNGETSYLYRHSKQIYRRREVILDTLAKLLFM</sequence>
<proteinExistence type="predicted"/>
<dbReference type="AlphaFoldDB" id="A0A0Z8FZK9"/>
<accession>A0A0Z8FZK9</accession>